<reference evidence="4" key="1">
    <citation type="journal article" date="2017" name="Proc. Natl. Acad. Sci. U.S.A.">
        <title>Simulation of Deepwater Horizon oil plume reveals substrate specialization within a complex community of hydrocarbon degraders.</title>
        <authorList>
            <person name="Hu P."/>
            <person name="Dubinsky E.A."/>
            <person name="Probst A.J."/>
            <person name="Wang J."/>
            <person name="Sieber C.M.K."/>
            <person name="Tom L.M."/>
            <person name="Gardinali P."/>
            <person name="Banfield J.F."/>
            <person name="Atlas R.M."/>
            <person name="Andersen G.L."/>
        </authorList>
    </citation>
    <scope>NUCLEOTIDE SEQUENCE [LARGE SCALE GENOMIC DNA]</scope>
</reference>
<dbReference type="GO" id="GO:0005694">
    <property type="term" value="C:chromosome"/>
    <property type="evidence" value="ECO:0007669"/>
    <property type="project" value="InterPro"/>
</dbReference>
<evidence type="ECO:0000313" key="4">
    <source>
        <dbReference type="Proteomes" id="UP000243053"/>
    </source>
</evidence>
<dbReference type="Gene3D" id="3.30.65.10">
    <property type="entry name" value="Bacterial Topoisomerase I, domain 1"/>
    <property type="match status" value="1"/>
</dbReference>
<dbReference type="InterPro" id="IPR024402">
    <property type="entry name" value="DUF2726"/>
</dbReference>
<dbReference type="Pfam" id="PF10881">
    <property type="entry name" value="DUF2726"/>
    <property type="match status" value="1"/>
</dbReference>
<dbReference type="InterPro" id="IPR013498">
    <property type="entry name" value="Topo_IA_Znf"/>
</dbReference>
<dbReference type="GO" id="GO:0003677">
    <property type="term" value="F:DNA binding"/>
    <property type="evidence" value="ECO:0007669"/>
    <property type="project" value="InterPro"/>
</dbReference>
<evidence type="ECO:0000259" key="1">
    <source>
        <dbReference type="Pfam" id="PF01396"/>
    </source>
</evidence>
<dbReference type="Pfam" id="PF01396">
    <property type="entry name" value="Zn_ribbon_Top1"/>
    <property type="match status" value="1"/>
</dbReference>
<sequence>MEFIALFLIIIIILVVLLKAKTSPPLEVPYELIGPLFTPAERSFLGALHLACDDKKVVFGKVRIADILKPIKGLNRSQWQIAFNKISSKHFDFVICNAEDLSIISVIELDDSSHNKKSSIKRDELVELACKNASLKLHRFKASATYNVNEIRDTIFSTTTPPEIEPNAITSNIQKCPKCDSELIIKTAQKGKNKGNQFLACSSFPKCRHTEEM</sequence>
<dbReference type="EMBL" id="MAAF01000036">
    <property type="protein sequence ID" value="OUR82695.1"/>
    <property type="molecule type" value="Genomic_DNA"/>
</dbReference>
<evidence type="ECO:0000259" key="2">
    <source>
        <dbReference type="Pfam" id="PF10881"/>
    </source>
</evidence>
<dbReference type="InterPro" id="IPR014538">
    <property type="entry name" value="UCP028063_topo_Znf"/>
</dbReference>
<accession>A0A1Y5EPB3</accession>
<proteinExistence type="predicted"/>
<gene>
    <name evidence="3" type="ORF">A9Q75_05240</name>
</gene>
<feature type="domain" description="DUF2726" evidence="2">
    <location>
        <begin position="35"/>
        <end position="156"/>
    </location>
</feature>
<evidence type="ECO:0008006" key="5">
    <source>
        <dbReference type="Google" id="ProtNLM"/>
    </source>
</evidence>
<evidence type="ECO:0000313" key="3">
    <source>
        <dbReference type="EMBL" id="OUR82695.1"/>
    </source>
</evidence>
<name>A0A1Y5EPB3_COLPS</name>
<dbReference type="GO" id="GO:0003916">
    <property type="term" value="F:DNA topoisomerase activity"/>
    <property type="evidence" value="ECO:0007669"/>
    <property type="project" value="InterPro"/>
</dbReference>
<protein>
    <recommendedName>
        <fullName evidence="5">DUF2726 domain-containing protein</fullName>
    </recommendedName>
</protein>
<comment type="caution">
    <text evidence="3">The sequence shown here is derived from an EMBL/GenBank/DDBJ whole genome shotgun (WGS) entry which is preliminary data.</text>
</comment>
<organism evidence="3 4">
    <name type="scientific">Colwellia psychrerythraea</name>
    <name type="common">Vibrio psychroerythus</name>
    <dbReference type="NCBI Taxonomy" id="28229"/>
    <lineage>
        <taxon>Bacteria</taxon>
        <taxon>Pseudomonadati</taxon>
        <taxon>Pseudomonadota</taxon>
        <taxon>Gammaproteobacteria</taxon>
        <taxon>Alteromonadales</taxon>
        <taxon>Colwelliaceae</taxon>
        <taxon>Colwellia</taxon>
    </lineage>
</organism>
<dbReference type="SUPFAM" id="SSF57783">
    <property type="entry name" value="Zinc beta-ribbon"/>
    <property type="match status" value="1"/>
</dbReference>
<dbReference type="PIRSF" id="PIRSF028063">
    <property type="entry name" value="UCP028063"/>
    <property type="match status" value="1"/>
</dbReference>
<feature type="domain" description="DNA topoisomerase type IA zn finger" evidence="1">
    <location>
        <begin position="174"/>
        <end position="211"/>
    </location>
</feature>
<dbReference type="Proteomes" id="UP000243053">
    <property type="component" value="Unassembled WGS sequence"/>
</dbReference>
<dbReference type="AlphaFoldDB" id="A0A1Y5EPB3"/>
<dbReference type="GO" id="GO:0006265">
    <property type="term" value="P:DNA topological change"/>
    <property type="evidence" value="ECO:0007669"/>
    <property type="project" value="InterPro"/>
</dbReference>